<proteinExistence type="predicted"/>
<protein>
    <submittedName>
        <fullName evidence="1">Uncharacterized protein</fullName>
    </submittedName>
</protein>
<organism evidence="1 2">
    <name type="scientific">Pseudoxanthomonas suwonensis (strain 11-1)</name>
    <dbReference type="NCBI Taxonomy" id="743721"/>
    <lineage>
        <taxon>Bacteria</taxon>
        <taxon>Pseudomonadati</taxon>
        <taxon>Pseudomonadota</taxon>
        <taxon>Gammaproteobacteria</taxon>
        <taxon>Lysobacterales</taxon>
        <taxon>Lysobacteraceae</taxon>
        <taxon>Pseudoxanthomonas</taxon>
    </lineage>
</organism>
<gene>
    <name evidence="1" type="ordered locus">Psesu_1148</name>
</gene>
<dbReference type="RefSeq" id="WP_013534827.1">
    <property type="nucleotide sequence ID" value="NC_014924.1"/>
</dbReference>
<dbReference type="KEGG" id="psu:Psesu_1148"/>
<accession>E6WS49</accession>
<evidence type="ECO:0000313" key="1">
    <source>
        <dbReference type="EMBL" id="ADV26998.1"/>
    </source>
</evidence>
<name>E6WS49_PSEUU</name>
<sequence>MSITQRISDYLRERRIRRLSRQAKAAYAAGDRQRTRELLALLAIEMMARSQEQAARLDRAHGLDRGK</sequence>
<evidence type="ECO:0000313" key="2">
    <source>
        <dbReference type="Proteomes" id="UP000008632"/>
    </source>
</evidence>
<dbReference type="Proteomes" id="UP000008632">
    <property type="component" value="Chromosome"/>
</dbReference>
<dbReference type="STRING" id="743721.Psesu_1148"/>
<keyword evidence="2" id="KW-1185">Reference proteome</keyword>
<reference evidence="1 2" key="1">
    <citation type="submission" date="2011-01" db="EMBL/GenBank/DDBJ databases">
        <title>Complete sequence of Pseudoxanthomonas suwonensis 11-1.</title>
        <authorList>
            <consortium name="US DOE Joint Genome Institute"/>
            <person name="Lucas S."/>
            <person name="Copeland A."/>
            <person name="Lapidus A."/>
            <person name="Cheng J.-F."/>
            <person name="Goodwin L."/>
            <person name="Pitluck S."/>
            <person name="Teshima H."/>
            <person name="Detter J.C."/>
            <person name="Han C."/>
            <person name="Tapia R."/>
            <person name="Land M."/>
            <person name="Hauser L."/>
            <person name="Kyrpides N."/>
            <person name="Ivanova N."/>
            <person name="Ovchinnikova G."/>
            <person name="Siebers A.K."/>
            <person name="Allgaier M."/>
            <person name="Thelen M.P."/>
            <person name="Hugenholtz P."/>
            <person name="Gladden J."/>
            <person name="Woyke T."/>
        </authorList>
    </citation>
    <scope>NUCLEOTIDE SEQUENCE [LARGE SCALE GENOMIC DNA]</scope>
    <source>
        <strain evidence="2">11-1</strain>
    </source>
</reference>
<dbReference type="AlphaFoldDB" id="E6WS49"/>
<dbReference type="HOGENOM" id="CLU_2809314_0_0_6"/>
<dbReference type="EMBL" id="CP002446">
    <property type="protein sequence ID" value="ADV26998.1"/>
    <property type="molecule type" value="Genomic_DNA"/>
</dbReference>